<dbReference type="AlphaFoldDB" id="A0A645GWH5"/>
<sequence>MSSPKNYTNQVVALDTERHGASGNVLINAKKDVLKSTSFFVFY</sequence>
<organism evidence="1">
    <name type="scientific">bioreactor metagenome</name>
    <dbReference type="NCBI Taxonomy" id="1076179"/>
    <lineage>
        <taxon>unclassified sequences</taxon>
        <taxon>metagenomes</taxon>
        <taxon>ecological metagenomes</taxon>
    </lineage>
</organism>
<comment type="caution">
    <text evidence="1">The sequence shown here is derived from an EMBL/GenBank/DDBJ whole genome shotgun (WGS) entry which is preliminary data.</text>
</comment>
<accession>A0A645GWH5</accession>
<protein>
    <submittedName>
        <fullName evidence="1">Uncharacterized protein</fullName>
    </submittedName>
</protein>
<name>A0A645GWH5_9ZZZZ</name>
<dbReference type="EMBL" id="VSSQ01078661">
    <property type="protein sequence ID" value="MPN28384.1"/>
    <property type="molecule type" value="Genomic_DNA"/>
</dbReference>
<evidence type="ECO:0000313" key="1">
    <source>
        <dbReference type="EMBL" id="MPN28384.1"/>
    </source>
</evidence>
<gene>
    <name evidence="1" type="ORF">SDC9_175825</name>
</gene>
<proteinExistence type="predicted"/>
<reference evidence="1" key="1">
    <citation type="submission" date="2019-08" db="EMBL/GenBank/DDBJ databases">
        <authorList>
            <person name="Kucharzyk K."/>
            <person name="Murdoch R.W."/>
            <person name="Higgins S."/>
            <person name="Loffler F."/>
        </authorList>
    </citation>
    <scope>NUCLEOTIDE SEQUENCE</scope>
</reference>